<keyword evidence="3 5" id="KW-0456">Lyase</keyword>
<dbReference type="EC" id="4.3.2.3" evidence="5"/>
<dbReference type="SUPFAM" id="SSF51182">
    <property type="entry name" value="RmlC-like cupins"/>
    <property type="match status" value="1"/>
</dbReference>
<evidence type="ECO:0000256" key="4">
    <source>
        <dbReference type="ARBA" id="ARBA00047684"/>
    </source>
</evidence>
<dbReference type="PIRSF" id="PIRSF017306">
    <property type="entry name" value="Ureidogly_hydro"/>
    <property type="match status" value="1"/>
</dbReference>
<dbReference type="GO" id="GO:0006145">
    <property type="term" value="P:purine nucleobase catabolic process"/>
    <property type="evidence" value="ECO:0007669"/>
    <property type="project" value="UniProtKB-UniRule"/>
</dbReference>
<keyword evidence="2 5" id="KW-0659">Purine metabolism</keyword>
<evidence type="ECO:0000256" key="3">
    <source>
        <dbReference type="ARBA" id="ARBA00023239"/>
    </source>
</evidence>
<dbReference type="AlphaFoldDB" id="A0A506UEQ1"/>
<dbReference type="InterPro" id="IPR011051">
    <property type="entry name" value="RmlC_Cupin_sf"/>
</dbReference>
<dbReference type="Proteomes" id="UP000318801">
    <property type="component" value="Unassembled WGS sequence"/>
</dbReference>
<dbReference type="GO" id="GO:0004848">
    <property type="term" value="F:ureidoglycolate hydrolase activity"/>
    <property type="evidence" value="ECO:0007669"/>
    <property type="project" value="InterPro"/>
</dbReference>
<keyword evidence="7" id="KW-1185">Reference proteome</keyword>
<evidence type="ECO:0000256" key="2">
    <source>
        <dbReference type="ARBA" id="ARBA00022631"/>
    </source>
</evidence>
<dbReference type="Gene3D" id="2.60.120.480">
    <property type="entry name" value="Ureidoglycolate hydrolase"/>
    <property type="match status" value="1"/>
</dbReference>
<dbReference type="PANTHER" id="PTHR21221">
    <property type="entry name" value="UREIDOGLYCOLATE HYDROLASE"/>
    <property type="match status" value="1"/>
</dbReference>
<dbReference type="NCBIfam" id="NF009932">
    <property type="entry name" value="PRK13395.1"/>
    <property type="match status" value="1"/>
</dbReference>
<protein>
    <recommendedName>
        <fullName evidence="5">Ureidoglycolate lyase</fullName>
        <ecNumber evidence="5">4.3.2.3</ecNumber>
    </recommendedName>
    <alternativeName>
        <fullName evidence="5">Ureidoglycolatase</fullName>
    </alternativeName>
</protein>
<comment type="function">
    <text evidence="5">Catalyzes the catabolism of the allantoin degradation intermediate (S)-ureidoglycolate, generating urea and glyoxylate. Involved in the utilization of allantoin as nitrogen source.</text>
</comment>
<reference evidence="6 7" key="1">
    <citation type="submission" date="2019-06" db="EMBL/GenBank/DDBJ databases">
        <authorList>
            <person name="Li M."/>
        </authorList>
    </citation>
    <scope>NUCLEOTIDE SEQUENCE [LARGE SCALE GENOMIC DNA]</scope>
    <source>
        <strain evidence="6 7">BGMRC2036</strain>
    </source>
</reference>
<dbReference type="PANTHER" id="PTHR21221:SF1">
    <property type="entry name" value="UREIDOGLYCOLATE LYASE"/>
    <property type="match status" value="1"/>
</dbReference>
<dbReference type="EMBL" id="VHLG01000003">
    <property type="protein sequence ID" value="TPW31651.1"/>
    <property type="molecule type" value="Genomic_DNA"/>
</dbReference>
<dbReference type="InterPro" id="IPR047233">
    <property type="entry name" value="UAH_cupin"/>
</dbReference>
<dbReference type="CDD" id="cd20298">
    <property type="entry name" value="cupin_UAH"/>
    <property type="match status" value="1"/>
</dbReference>
<gene>
    <name evidence="5" type="primary">allA</name>
    <name evidence="6" type="ORF">FJU08_07860</name>
</gene>
<evidence type="ECO:0000256" key="1">
    <source>
        <dbReference type="ARBA" id="ARBA00011738"/>
    </source>
</evidence>
<dbReference type="OrthoDB" id="9804602at2"/>
<dbReference type="HAMAP" id="MF_00616">
    <property type="entry name" value="Ureidogly_lyase"/>
    <property type="match status" value="1"/>
</dbReference>
<name>A0A506UEQ1_9HYPH</name>
<comment type="caution">
    <text evidence="6">The sequence shown here is derived from an EMBL/GenBank/DDBJ whole genome shotgun (WGS) entry which is preliminary data.</text>
</comment>
<dbReference type="InterPro" id="IPR023525">
    <property type="entry name" value="Ureidogly_lyase_bac"/>
</dbReference>
<evidence type="ECO:0000313" key="6">
    <source>
        <dbReference type="EMBL" id="TPW31651.1"/>
    </source>
</evidence>
<evidence type="ECO:0000313" key="7">
    <source>
        <dbReference type="Proteomes" id="UP000318801"/>
    </source>
</evidence>
<dbReference type="InterPro" id="IPR024060">
    <property type="entry name" value="Ureidoglycolate_lyase_dom_sf"/>
</dbReference>
<dbReference type="InterPro" id="IPR007247">
    <property type="entry name" value="Ureidogly_lyase"/>
</dbReference>
<sequence length="166" mass="18421">MSIPVRVEPLTPEAFAPFGSVIFADPSTVRMINGGTTTRFHGLAKAEAKGLDAEVIISIFRGQARKFPYHVDMMERHPDGSQSFSPLSDRPFLVIVAEDMGGTPGKPRAFLARPGEGVNYRANVWHHPLMALYETSDFLVVDRAGPGNNLEEYFYPALFVIEEEPR</sequence>
<dbReference type="UniPathway" id="UPA00395"/>
<comment type="pathway">
    <text evidence="5">Nitrogen metabolism; (S)-allantoin degradation.</text>
</comment>
<dbReference type="RefSeq" id="WP_141148420.1">
    <property type="nucleotide sequence ID" value="NZ_VHLG01000003.1"/>
</dbReference>
<comment type="similarity">
    <text evidence="5">Belongs to the ureidoglycolate lyase family.</text>
</comment>
<evidence type="ECO:0000256" key="5">
    <source>
        <dbReference type="HAMAP-Rule" id="MF_00616"/>
    </source>
</evidence>
<comment type="catalytic activity">
    <reaction evidence="4 5">
        <text>(S)-ureidoglycolate = urea + glyoxylate</text>
        <dbReference type="Rhea" id="RHEA:11304"/>
        <dbReference type="ChEBI" id="CHEBI:16199"/>
        <dbReference type="ChEBI" id="CHEBI:36655"/>
        <dbReference type="ChEBI" id="CHEBI:57296"/>
        <dbReference type="EC" id="4.3.2.3"/>
    </reaction>
</comment>
<dbReference type="Pfam" id="PF04115">
    <property type="entry name" value="Ureidogly_lyase"/>
    <property type="match status" value="1"/>
</dbReference>
<accession>A0A506UEQ1</accession>
<dbReference type="GO" id="GO:0000256">
    <property type="term" value="P:allantoin catabolic process"/>
    <property type="evidence" value="ECO:0007669"/>
    <property type="project" value="UniProtKB-UniRule"/>
</dbReference>
<comment type="cofactor">
    <cofactor evidence="5">
        <name>Ni(2+)</name>
        <dbReference type="ChEBI" id="CHEBI:49786"/>
    </cofactor>
</comment>
<organism evidence="6 7">
    <name type="scientific">Martelella alba</name>
    <dbReference type="NCBI Taxonomy" id="2590451"/>
    <lineage>
        <taxon>Bacteria</taxon>
        <taxon>Pseudomonadati</taxon>
        <taxon>Pseudomonadota</taxon>
        <taxon>Alphaproteobacteria</taxon>
        <taxon>Hyphomicrobiales</taxon>
        <taxon>Aurantimonadaceae</taxon>
        <taxon>Martelella</taxon>
    </lineage>
</organism>
<comment type="subunit">
    <text evidence="1 5">Homodimer.</text>
</comment>
<proteinExistence type="inferred from homology"/>
<dbReference type="GO" id="GO:0050385">
    <property type="term" value="F:ureidoglycolate lyase activity"/>
    <property type="evidence" value="ECO:0007669"/>
    <property type="project" value="UniProtKB-UniRule"/>
</dbReference>